<dbReference type="AlphaFoldDB" id="A0A0W8E443"/>
<name>A0A0W8E443_9ZZZZ</name>
<feature type="transmembrane region" description="Helical" evidence="5">
    <location>
        <begin position="162"/>
        <end position="187"/>
    </location>
</feature>
<gene>
    <name evidence="7" type="ORF">ASZ90_019190</name>
</gene>
<feature type="transmembrane region" description="Helical" evidence="5">
    <location>
        <begin position="27"/>
        <end position="48"/>
    </location>
</feature>
<evidence type="ECO:0000256" key="2">
    <source>
        <dbReference type="ARBA" id="ARBA00022692"/>
    </source>
</evidence>
<evidence type="ECO:0000256" key="4">
    <source>
        <dbReference type="ARBA" id="ARBA00023136"/>
    </source>
</evidence>
<feature type="transmembrane region" description="Helical" evidence="5">
    <location>
        <begin position="63"/>
        <end position="88"/>
    </location>
</feature>
<feature type="transmembrane region" description="Helical" evidence="5">
    <location>
        <begin position="100"/>
        <end position="118"/>
    </location>
</feature>
<feature type="transmembrane region" description="Helical" evidence="5">
    <location>
        <begin position="130"/>
        <end position="150"/>
    </location>
</feature>
<protein>
    <recommendedName>
        <fullName evidence="6">Yip1 domain-containing protein</fullName>
    </recommendedName>
</protein>
<keyword evidence="3 5" id="KW-1133">Transmembrane helix</keyword>
<organism evidence="7">
    <name type="scientific">hydrocarbon metagenome</name>
    <dbReference type="NCBI Taxonomy" id="938273"/>
    <lineage>
        <taxon>unclassified sequences</taxon>
        <taxon>metagenomes</taxon>
        <taxon>ecological metagenomes</taxon>
    </lineage>
</organism>
<evidence type="ECO:0000256" key="3">
    <source>
        <dbReference type="ARBA" id="ARBA00022989"/>
    </source>
</evidence>
<proteinExistence type="predicted"/>
<evidence type="ECO:0000313" key="7">
    <source>
        <dbReference type="EMBL" id="KUG03402.1"/>
    </source>
</evidence>
<comment type="caution">
    <text evidence="7">The sequence shown here is derived from an EMBL/GenBank/DDBJ whole genome shotgun (WGS) entry which is preliminary data.</text>
</comment>
<dbReference type="GO" id="GO:0016020">
    <property type="term" value="C:membrane"/>
    <property type="evidence" value="ECO:0007669"/>
    <property type="project" value="UniProtKB-SubCell"/>
</dbReference>
<evidence type="ECO:0000256" key="5">
    <source>
        <dbReference type="SAM" id="Phobius"/>
    </source>
</evidence>
<feature type="domain" description="Yip1" evidence="6">
    <location>
        <begin position="9"/>
        <end position="178"/>
    </location>
</feature>
<dbReference type="Pfam" id="PF04893">
    <property type="entry name" value="Yip1"/>
    <property type="match status" value="1"/>
</dbReference>
<reference evidence="7" key="1">
    <citation type="journal article" date="2015" name="Proc. Natl. Acad. Sci. U.S.A.">
        <title>Networks of energetic and metabolic interactions define dynamics in microbial communities.</title>
        <authorList>
            <person name="Embree M."/>
            <person name="Liu J.K."/>
            <person name="Al-Bassam M.M."/>
            <person name="Zengler K."/>
        </authorList>
    </citation>
    <scope>NUCLEOTIDE SEQUENCE</scope>
</reference>
<evidence type="ECO:0000259" key="6">
    <source>
        <dbReference type="Pfam" id="PF04893"/>
    </source>
</evidence>
<sequence length="191" mass="20720">MTFTEIIYGIIFQPAPTLKYLSGNKPLILGLAAFSVAAVWNMIISLGMDNARGFSAALPEGYIGVYLFIGLLISLSVLGVSAAVYSLLGEIIYKQANGRGILTCLAFAFVPGVLGPPLQYATTLLNFSYLNFNISIFTFIWVVVLQIIGIREALVIQTGQALLVFVLPWLIFMVLIFILVLLLGLVMPGII</sequence>
<accession>A0A0W8E443</accession>
<dbReference type="InterPro" id="IPR006977">
    <property type="entry name" value="Yip1_dom"/>
</dbReference>
<keyword evidence="2 5" id="KW-0812">Transmembrane</keyword>
<comment type="subcellular location">
    <subcellularLocation>
        <location evidence="1">Membrane</location>
        <topology evidence="1">Multi-pass membrane protein</topology>
    </subcellularLocation>
</comment>
<evidence type="ECO:0000256" key="1">
    <source>
        <dbReference type="ARBA" id="ARBA00004141"/>
    </source>
</evidence>
<keyword evidence="4 5" id="KW-0472">Membrane</keyword>
<dbReference type="EMBL" id="LNQE01001882">
    <property type="protein sequence ID" value="KUG03402.1"/>
    <property type="molecule type" value="Genomic_DNA"/>
</dbReference>